<dbReference type="EMBL" id="OX596098">
    <property type="protein sequence ID" value="CAI9695497.1"/>
    <property type="molecule type" value="Genomic_DNA"/>
</dbReference>
<accession>A0ACB0E4M9</accession>
<evidence type="ECO:0000313" key="1">
    <source>
        <dbReference type="EMBL" id="CAI9695497.1"/>
    </source>
</evidence>
<protein>
    <submittedName>
        <fullName evidence="1">Uncharacterized protein</fullName>
    </submittedName>
</protein>
<proteinExistence type="predicted"/>
<name>A0ACB0E4M9_RANTA</name>
<reference evidence="1" key="1">
    <citation type="submission" date="2023-05" db="EMBL/GenBank/DDBJ databases">
        <authorList>
            <consortium name="ELIXIR-Norway"/>
        </authorList>
    </citation>
    <scope>NUCLEOTIDE SEQUENCE</scope>
</reference>
<sequence length="255" mass="27799">MFYSAEMFRISSLETASQETLRELLRAGAILDMPGRNHRWRIRDMMRGGRGGDGSEPGGRWVWLGQQKGGSRFEGPPPSGPAPGRAGAEGENEGTQAPPLQTTAPAPACSLRMAAMWVSGPGLAPAGRGLCQNPPCARLPLSRRPSVWVPSGQSCPPPSCALCFWLMHQPDSLKQNHLLSRQDPLFLSWHQMELLRRQRSFLSPEGVEMAPQATYVHTSLVGFRDEVNRASPLKTAQMTRGDAGAHLTESSAKYS</sequence>
<dbReference type="Proteomes" id="UP001162501">
    <property type="component" value="Chromosome 14"/>
</dbReference>
<organism evidence="1 2">
    <name type="scientific">Rangifer tarandus platyrhynchus</name>
    <name type="common">Svalbard reindeer</name>
    <dbReference type="NCBI Taxonomy" id="3082113"/>
    <lineage>
        <taxon>Eukaryota</taxon>
        <taxon>Metazoa</taxon>
        <taxon>Chordata</taxon>
        <taxon>Craniata</taxon>
        <taxon>Vertebrata</taxon>
        <taxon>Euteleostomi</taxon>
        <taxon>Mammalia</taxon>
        <taxon>Eutheria</taxon>
        <taxon>Laurasiatheria</taxon>
        <taxon>Artiodactyla</taxon>
        <taxon>Ruminantia</taxon>
        <taxon>Pecora</taxon>
        <taxon>Cervidae</taxon>
        <taxon>Odocoileinae</taxon>
        <taxon>Rangifer</taxon>
    </lineage>
</organism>
<evidence type="ECO:0000313" key="2">
    <source>
        <dbReference type="Proteomes" id="UP001162501"/>
    </source>
</evidence>
<gene>
    <name evidence="1" type="ORF">MRATA1EN3_LOCUS6710</name>
</gene>